<dbReference type="InterPro" id="IPR036390">
    <property type="entry name" value="WH_DNA-bd_sf"/>
</dbReference>
<organism evidence="2 3">
    <name type="scientific">Pseudoclavibacter terrae</name>
    <dbReference type="NCBI Taxonomy" id="1530195"/>
    <lineage>
        <taxon>Bacteria</taxon>
        <taxon>Bacillati</taxon>
        <taxon>Actinomycetota</taxon>
        <taxon>Actinomycetes</taxon>
        <taxon>Micrococcales</taxon>
        <taxon>Microbacteriaceae</taxon>
        <taxon>Pseudoclavibacter</taxon>
    </lineage>
</organism>
<dbReference type="Proteomes" id="UP000490386">
    <property type="component" value="Unassembled WGS sequence"/>
</dbReference>
<protein>
    <submittedName>
        <fullName evidence="2">MarR family transcriptional regulator</fullName>
    </submittedName>
</protein>
<name>A0A7J5B5H8_9MICO</name>
<reference evidence="2 3" key="1">
    <citation type="submission" date="2019-09" db="EMBL/GenBank/DDBJ databases">
        <title>Phylogeny of genus Pseudoclavibacter and closely related genus.</title>
        <authorList>
            <person name="Li Y."/>
        </authorList>
    </citation>
    <scope>NUCLEOTIDE SEQUENCE [LARGE SCALE GENOMIC DNA]</scope>
    <source>
        <strain evidence="2 3">THG-MD12</strain>
    </source>
</reference>
<dbReference type="PANTHER" id="PTHR39515:SF2">
    <property type="entry name" value="HTH-TYPE TRANSCRIPTIONAL REGULATOR RV0880"/>
    <property type="match status" value="1"/>
</dbReference>
<dbReference type="GO" id="GO:0003700">
    <property type="term" value="F:DNA-binding transcription factor activity"/>
    <property type="evidence" value="ECO:0007669"/>
    <property type="project" value="InterPro"/>
</dbReference>
<keyword evidence="3" id="KW-1185">Reference proteome</keyword>
<dbReference type="InterPro" id="IPR052526">
    <property type="entry name" value="HTH-type_Bedaq_tolerance"/>
</dbReference>
<dbReference type="Gene3D" id="1.10.10.10">
    <property type="entry name" value="Winged helix-like DNA-binding domain superfamily/Winged helix DNA-binding domain"/>
    <property type="match status" value="1"/>
</dbReference>
<accession>A0A7J5B5H8</accession>
<dbReference type="AlphaFoldDB" id="A0A7J5B5H8"/>
<sequence length="160" mass="17614">MATMPESPDDADFTEAIAAVETQLGTFYRRVRTTWSESAVAVHPSLQPIGYKILSALVQHGTAHAGTLGEQLAVDKSVMSRQVRMLEEFELLTVGSDPNDGRARILTPTSFAVERVTEVRARNRHRLHAVLRDWTPEELRVFSGLLGRFGAVAEAVSPES</sequence>
<dbReference type="InterPro" id="IPR000835">
    <property type="entry name" value="HTH_MarR-typ"/>
</dbReference>
<dbReference type="SMART" id="SM00347">
    <property type="entry name" value="HTH_MARR"/>
    <property type="match status" value="1"/>
</dbReference>
<proteinExistence type="predicted"/>
<dbReference type="OrthoDB" id="9154853at2"/>
<dbReference type="InterPro" id="IPR036388">
    <property type="entry name" value="WH-like_DNA-bd_sf"/>
</dbReference>
<dbReference type="SUPFAM" id="SSF46785">
    <property type="entry name" value="Winged helix' DNA-binding domain"/>
    <property type="match status" value="1"/>
</dbReference>
<evidence type="ECO:0000313" key="2">
    <source>
        <dbReference type="EMBL" id="KAB1639435.1"/>
    </source>
</evidence>
<evidence type="ECO:0000313" key="3">
    <source>
        <dbReference type="Proteomes" id="UP000490386"/>
    </source>
</evidence>
<dbReference type="PANTHER" id="PTHR39515">
    <property type="entry name" value="CONSERVED PROTEIN"/>
    <property type="match status" value="1"/>
</dbReference>
<evidence type="ECO:0000259" key="1">
    <source>
        <dbReference type="SMART" id="SM00347"/>
    </source>
</evidence>
<gene>
    <name evidence="2" type="ORF">F8O03_03615</name>
</gene>
<comment type="caution">
    <text evidence="2">The sequence shown here is derived from an EMBL/GenBank/DDBJ whole genome shotgun (WGS) entry which is preliminary data.</text>
</comment>
<dbReference type="EMBL" id="WBJX01000001">
    <property type="protein sequence ID" value="KAB1639435.1"/>
    <property type="molecule type" value="Genomic_DNA"/>
</dbReference>
<dbReference type="Pfam" id="PF01047">
    <property type="entry name" value="MarR"/>
    <property type="match status" value="1"/>
</dbReference>
<feature type="domain" description="HTH marR-type" evidence="1">
    <location>
        <begin position="44"/>
        <end position="139"/>
    </location>
</feature>